<evidence type="ECO:0000313" key="4">
    <source>
        <dbReference type="Proteomes" id="UP000626982"/>
    </source>
</evidence>
<feature type="transmembrane region" description="Helical" evidence="2">
    <location>
        <begin position="78"/>
        <end position="98"/>
    </location>
</feature>
<comment type="caution">
    <text evidence="3">The sequence shown here is derived from an EMBL/GenBank/DDBJ whole genome shotgun (WGS) entry which is preliminary data.</text>
</comment>
<keyword evidence="4" id="KW-1185">Reference proteome</keyword>
<keyword evidence="2" id="KW-0472">Membrane</keyword>
<protein>
    <submittedName>
        <fullName evidence="3">Uncharacterized protein</fullName>
    </submittedName>
</protein>
<keyword evidence="2" id="KW-0812">Transmembrane</keyword>
<evidence type="ECO:0000313" key="3">
    <source>
        <dbReference type="EMBL" id="GGN80825.1"/>
    </source>
</evidence>
<feature type="transmembrane region" description="Helical" evidence="2">
    <location>
        <begin position="110"/>
        <end position="128"/>
    </location>
</feature>
<accession>A0ABQ2KFA7</accession>
<evidence type="ECO:0000256" key="1">
    <source>
        <dbReference type="SAM" id="MobiDB-lite"/>
    </source>
</evidence>
<sequence>MSRDEDALRWEGDDELDRATPRDARVAPAAAAPAAQTRERGPQAIRWLALALAIAATAGWVVVVVANPVEQPSLVGLALYQLGELLAVVGPFAWWFVVDRLAPAARRAPWWLAGLVVTAPWPLVAGLLA</sequence>
<organism evidence="3 4">
    <name type="scientific">Agrococcus terreus</name>
    <dbReference type="NCBI Taxonomy" id="574649"/>
    <lineage>
        <taxon>Bacteria</taxon>
        <taxon>Bacillati</taxon>
        <taxon>Actinomycetota</taxon>
        <taxon>Actinomycetes</taxon>
        <taxon>Micrococcales</taxon>
        <taxon>Microbacteriaceae</taxon>
        <taxon>Agrococcus</taxon>
    </lineage>
</organism>
<feature type="transmembrane region" description="Helical" evidence="2">
    <location>
        <begin position="47"/>
        <end position="66"/>
    </location>
</feature>
<proteinExistence type="predicted"/>
<keyword evidence="2" id="KW-1133">Transmembrane helix</keyword>
<feature type="compositionally biased region" description="Low complexity" evidence="1">
    <location>
        <begin position="26"/>
        <end position="35"/>
    </location>
</feature>
<evidence type="ECO:0000256" key="2">
    <source>
        <dbReference type="SAM" id="Phobius"/>
    </source>
</evidence>
<name>A0ABQ2KFA7_9MICO</name>
<reference evidence="4" key="1">
    <citation type="journal article" date="2019" name="Int. J. Syst. Evol. Microbiol.">
        <title>The Global Catalogue of Microorganisms (GCM) 10K type strain sequencing project: providing services to taxonomists for standard genome sequencing and annotation.</title>
        <authorList>
            <consortium name="The Broad Institute Genomics Platform"/>
            <consortium name="The Broad Institute Genome Sequencing Center for Infectious Disease"/>
            <person name="Wu L."/>
            <person name="Ma J."/>
        </authorList>
    </citation>
    <scope>NUCLEOTIDE SEQUENCE [LARGE SCALE GENOMIC DNA]</scope>
    <source>
        <strain evidence="4">CGMCC 1.6960</strain>
    </source>
</reference>
<dbReference type="EMBL" id="BMLM01000001">
    <property type="protein sequence ID" value="GGN80825.1"/>
    <property type="molecule type" value="Genomic_DNA"/>
</dbReference>
<gene>
    <name evidence="3" type="ORF">GCM10010968_09060</name>
</gene>
<feature type="compositionally biased region" description="Basic and acidic residues" evidence="1">
    <location>
        <begin position="1"/>
        <end position="25"/>
    </location>
</feature>
<feature type="region of interest" description="Disordered" evidence="1">
    <location>
        <begin position="1"/>
        <end position="41"/>
    </location>
</feature>
<dbReference type="RefSeq" id="WP_188716497.1">
    <property type="nucleotide sequence ID" value="NZ_BAABBD010000006.1"/>
</dbReference>
<dbReference type="Proteomes" id="UP000626982">
    <property type="component" value="Unassembled WGS sequence"/>
</dbReference>